<name>A0A6H1UEY9_9GAMM</name>
<organism evidence="3 4">
    <name type="scientific">Ferrimonas lipolytica</name>
    <dbReference type="NCBI Taxonomy" id="2724191"/>
    <lineage>
        <taxon>Bacteria</taxon>
        <taxon>Pseudomonadati</taxon>
        <taxon>Pseudomonadota</taxon>
        <taxon>Gammaproteobacteria</taxon>
        <taxon>Alteromonadales</taxon>
        <taxon>Ferrimonadaceae</taxon>
        <taxon>Ferrimonas</taxon>
    </lineage>
</organism>
<dbReference type="RefSeq" id="WP_168660421.1">
    <property type="nucleotide sequence ID" value="NZ_CP051180.1"/>
</dbReference>
<reference evidence="3 4" key="1">
    <citation type="submission" date="2020-04" db="EMBL/GenBank/DDBJ databases">
        <title>Ferrimonas sp. S7 isolated from sea water.</title>
        <authorList>
            <person name="Bae S.S."/>
            <person name="Baek K."/>
        </authorList>
    </citation>
    <scope>NUCLEOTIDE SEQUENCE [LARGE SCALE GENOMIC DNA]</scope>
    <source>
        <strain evidence="3 4">S7</strain>
    </source>
</reference>
<dbReference type="AlphaFoldDB" id="A0A6H1UEY9"/>
<protein>
    <recommendedName>
        <fullName evidence="2">Ysc84 actin-binding domain-containing protein</fullName>
    </recommendedName>
</protein>
<dbReference type="InterPro" id="IPR007461">
    <property type="entry name" value="Ysc84_actin-binding"/>
</dbReference>
<gene>
    <name evidence="3" type="ORF">HER31_09895</name>
</gene>
<evidence type="ECO:0000256" key="1">
    <source>
        <dbReference type="SAM" id="SignalP"/>
    </source>
</evidence>
<dbReference type="CDD" id="cd11524">
    <property type="entry name" value="SYLF"/>
    <property type="match status" value="1"/>
</dbReference>
<feature type="chain" id="PRO_5026015507" description="Ysc84 actin-binding domain-containing protein" evidence="1">
    <location>
        <begin position="22"/>
        <end position="178"/>
    </location>
</feature>
<dbReference type="Proteomes" id="UP000501602">
    <property type="component" value="Chromosome"/>
</dbReference>
<feature type="signal peptide" evidence="1">
    <location>
        <begin position="1"/>
        <end position="21"/>
    </location>
</feature>
<dbReference type="Pfam" id="PF04366">
    <property type="entry name" value="Ysc84"/>
    <property type="match status" value="1"/>
</dbReference>
<feature type="domain" description="Ysc84 actin-binding" evidence="2">
    <location>
        <begin position="91"/>
        <end position="175"/>
    </location>
</feature>
<dbReference type="EMBL" id="CP051180">
    <property type="protein sequence ID" value="QIZ77160.1"/>
    <property type="molecule type" value="Genomic_DNA"/>
</dbReference>
<evidence type="ECO:0000313" key="4">
    <source>
        <dbReference type="Proteomes" id="UP000501602"/>
    </source>
</evidence>
<accession>A0A6H1UEY9</accession>
<evidence type="ECO:0000259" key="2">
    <source>
        <dbReference type="Pfam" id="PF04366"/>
    </source>
</evidence>
<proteinExistence type="predicted"/>
<keyword evidence="1" id="KW-0732">Signal</keyword>
<evidence type="ECO:0000313" key="3">
    <source>
        <dbReference type="EMBL" id="QIZ77160.1"/>
    </source>
</evidence>
<dbReference type="KEGG" id="fes:HER31_09895"/>
<keyword evidence="4" id="KW-1185">Reference proteome</keyword>
<sequence length="178" mass="18806">MNAMKWCVMALTVLVSVSAPAATKQEIDSMVNEALGELYKESSAAKELAGKAKGMLVFPEVYKGGFVIGGEYGEGALRVGGSNIAYYSTAAASIGLQIGAQRKAQVIMFMADEALTNFRNSDGWEVGVDGSVALATLGVGGTLDSNTLQQPIIGFIFSNEGLMYNLTFEGSKITKLER</sequence>